<dbReference type="Proteomes" id="UP001215280">
    <property type="component" value="Unassembled WGS sequence"/>
</dbReference>
<name>A0AAD7N9T2_9AGAR</name>
<keyword evidence="2" id="KW-1185">Reference proteome</keyword>
<proteinExistence type="predicted"/>
<dbReference type="AlphaFoldDB" id="A0AAD7N9T2"/>
<protein>
    <submittedName>
        <fullName evidence="1">Uncharacterized protein</fullName>
    </submittedName>
</protein>
<evidence type="ECO:0000313" key="1">
    <source>
        <dbReference type="EMBL" id="KAJ7751872.1"/>
    </source>
</evidence>
<reference evidence="1" key="1">
    <citation type="submission" date="2023-03" db="EMBL/GenBank/DDBJ databases">
        <title>Massive genome expansion in bonnet fungi (Mycena s.s.) driven by repeated elements and novel gene families across ecological guilds.</title>
        <authorList>
            <consortium name="Lawrence Berkeley National Laboratory"/>
            <person name="Harder C.B."/>
            <person name="Miyauchi S."/>
            <person name="Viragh M."/>
            <person name="Kuo A."/>
            <person name="Thoen E."/>
            <person name="Andreopoulos B."/>
            <person name="Lu D."/>
            <person name="Skrede I."/>
            <person name="Drula E."/>
            <person name="Henrissat B."/>
            <person name="Morin E."/>
            <person name="Kohler A."/>
            <person name="Barry K."/>
            <person name="LaButti K."/>
            <person name="Morin E."/>
            <person name="Salamov A."/>
            <person name="Lipzen A."/>
            <person name="Mereny Z."/>
            <person name="Hegedus B."/>
            <person name="Baldrian P."/>
            <person name="Stursova M."/>
            <person name="Weitz H."/>
            <person name="Taylor A."/>
            <person name="Grigoriev I.V."/>
            <person name="Nagy L.G."/>
            <person name="Martin F."/>
            <person name="Kauserud H."/>
        </authorList>
    </citation>
    <scope>NUCLEOTIDE SEQUENCE</scope>
    <source>
        <strain evidence="1">CBHHK188m</strain>
    </source>
</reference>
<gene>
    <name evidence="1" type="ORF">DFH07DRAFT_523299</name>
</gene>
<comment type="caution">
    <text evidence="1">The sequence shown here is derived from an EMBL/GenBank/DDBJ whole genome shotgun (WGS) entry which is preliminary data.</text>
</comment>
<accession>A0AAD7N9T2</accession>
<dbReference type="EMBL" id="JARJLG010000076">
    <property type="protein sequence ID" value="KAJ7751872.1"/>
    <property type="molecule type" value="Genomic_DNA"/>
</dbReference>
<evidence type="ECO:0000313" key="2">
    <source>
        <dbReference type="Proteomes" id="UP001215280"/>
    </source>
</evidence>
<organism evidence="1 2">
    <name type="scientific">Mycena maculata</name>
    <dbReference type="NCBI Taxonomy" id="230809"/>
    <lineage>
        <taxon>Eukaryota</taxon>
        <taxon>Fungi</taxon>
        <taxon>Dikarya</taxon>
        <taxon>Basidiomycota</taxon>
        <taxon>Agaricomycotina</taxon>
        <taxon>Agaricomycetes</taxon>
        <taxon>Agaricomycetidae</taxon>
        <taxon>Agaricales</taxon>
        <taxon>Marasmiineae</taxon>
        <taxon>Mycenaceae</taxon>
        <taxon>Mycena</taxon>
    </lineage>
</organism>
<sequence>MDVPIHVSLLFICAVRGFPKNLPREYSRVLRMGPSRSPVRSSCGLLAVFAPVSGWSGAFANDDISPKVSIYAPRPCLEEEILPSYRSCLPASLSDGLSSRHLSCHGFPANWDVSPIQSVQPTILGAGLTERPLRTARCQRDHISA</sequence>